<feature type="chain" id="PRO_5047351259" evidence="3">
    <location>
        <begin position="26"/>
        <end position="480"/>
    </location>
</feature>
<dbReference type="InterPro" id="IPR050695">
    <property type="entry name" value="N-acetylmuramoyl_amidase_3"/>
</dbReference>
<evidence type="ECO:0000313" key="6">
    <source>
        <dbReference type="Proteomes" id="UP001057877"/>
    </source>
</evidence>
<organism evidence="5 6">
    <name type="scientific">Paenibacillus spongiae</name>
    <dbReference type="NCBI Taxonomy" id="2909671"/>
    <lineage>
        <taxon>Bacteria</taxon>
        <taxon>Bacillati</taxon>
        <taxon>Bacillota</taxon>
        <taxon>Bacilli</taxon>
        <taxon>Bacillales</taxon>
        <taxon>Paenibacillaceae</taxon>
        <taxon>Paenibacillus</taxon>
    </lineage>
</organism>
<dbReference type="RefSeq" id="WP_258383897.1">
    <property type="nucleotide sequence ID" value="NZ_CP091430.1"/>
</dbReference>
<keyword evidence="6" id="KW-1185">Reference proteome</keyword>
<feature type="domain" description="MurNAc-LAA" evidence="4">
    <location>
        <begin position="366"/>
        <end position="474"/>
    </location>
</feature>
<proteinExistence type="predicted"/>
<evidence type="ECO:0000259" key="4">
    <source>
        <dbReference type="SMART" id="SM00646"/>
    </source>
</evidence>
<evidence type="ECO:0000313" key="5">
    <source>
        <dbReference type="EMBL" id="UVI27807.1"/>
    </source>
</evidence>
<feature type="compositionally biased region" description="Gly residues" evidence="2">
    <location>
        <begin position="151"/>
        <end position="168"/>
    </location>
</feature>
<feature type="region of interest" description="Disordered" evidence="2">
    <location>
        <begin position="139"/>
        <end position="171"/>
    </location>
</feature>
<dbReference type="Proteomes" id="UP001057877">
    <property type="component" value="Chromosome"/>
</dbReference>
<dbReference type="Pfam" id="PF01520">
    <property type="entry name" value="Amidase_3"/>
    <property type="match status" value="1"/>
</dbReference>
<keyword evidence="1 5" id="KW-0378">Hydrolase</keyword>
<dbReference type="CDD" id="cd02696">
    <property type="entry name" value="MurNAc-LAA"/>
    <property type="match status" value="1"/>
</dbReference>
<evidence type="ECO:0000256" key="2">
    <source>
        <dbReference type="SAM" id="MobiDB-lite"/>
    </source>
</evidence>
<dbReference type="PANTHER" id="PTHR30404:SF0">
    <property type="entry name" value="N-ACETYLMURAMOYL-L-ALANINE AMIDASE AMIC"/>
    <property type="match status" value="1"/>
</dbReference>
<accession>A0ABY5S4K8</accession>
<dbReference type="GO" id="GO:0008745">
    <property type="term" value="F:N-acetylmuramoyl-L-alanine amidase activity"/>
    <property type="evidence" value="ECO:0007669"/>
    <property type="project" value="UniProtKB-EC"/>
</dbReference>
<protein>
    <submittedName>
        <fullName evidence="5">N-acetylmuramoyl-L-alanine amidase</fullName>
        <ecNumber evidence="5">3.5.1.28</ecNumber>
    </submittedName>
</protein>
<reference evidence="5" key="1">
    <citation type="submission" date="2022-01" db="EMBL/GenBank/DDBJ databases">
        <title>Paenibacillus spongiae sp. nov., isolated from marine sponge.</title>
        <authorList>
            <person name="Li Z."/>
            <person name="Zhang M."/>
        </authorList>
    </citation>
    <scope>NUCLEOTIDE SEQUENCE</scope>
    <source>
        <strain evidence="5">PHS-Z3</strain>
    </source>
</reference>
<dbReference type="Gene3D" id="3.30.457.10">
    <property type="entry name" value="Copper amine oxidase-like, N-terminal domain"/>
    <property type="match status" value="1"/>
</dbReference>
<evidence type="ECO:0000256" key="1">
    <source>
        <dbReference type="ARBA" id="ARBA00022801"/>
    </source>
</evidence>
<dbReference type="EC" id="3.5.1.28" evidence="5"/>
<dbReference type="InterPro" id="IPR002508">
    <property type="entry name" value="MurNAc-LAA_cat"/>
</dbReference>
<dbReference type="SMART" id="SM00646">
    <property type="entry name" value="Ami_3"/>
    <property type="match status" value="1"/>
</dbReference>
<feature type="signal peptide" evidence="3">
    <location>
        <begin position="1"/>
        <end position="25"/>
    </location>
</feature>
<dbReference type="Gene3D" id="3.40.630.40">
    <property type="entry name" value="Zn-dependent exopeptidases"/>
    <property type="match status" value="1"/>
</dbReference>
<dbReference type="EMBL" id="CP091430">
    <property type="protein sequence ID" value="UVI27807.1"/>
    <property type="molecule type" value="Genomic_DNA"/>
</dbReference>
<dbReference type="Pfam" id="PF07833">
    <property type="entry name" value="Cu_amine_oxidN1"/>
    <property type="match status" value="1"/>
</dbReference>
<evidence type="ECO:0000256" key="3">
    <source>
        <dbReference type="SAM" id="SignalP"/>
    </source>
</evidence>
<name>A0ABY5S4K8_9BACL</name>
<dbReference type="InterPro" id="IPR012854">
    <property type="entry name" value="Cu_amine_oxidase-like_N"/>
</dbReference>
<dbReference type="SUPFAM" id="SSF53187">
    <property type="entry name" value="Zn-dependent exopeptidases"/>
    <property type="match status" value="1"/>
</dbReference>
<dbReference type="PANTHER" id="PTHR30404">
    <property type="entry name" value="N-ACETYLMURAMOYL-L-ALANINE AMIDASE"/>
    <property type="match status" value="1"/>
</dbReference>
<dbReference type="Gene3D" id="2.60.40.3500">
    <property type="match status" value="1"/>
</dbReference>
<dbReference type="InterPro" id="IPR036582">
    <property type="entry name" value="Mao_N_sf"/>
</dbReference>
<sequence length="480" mass="51492">MKKFVTAVMLLSLLLTLVIPSVSGAAAVAPKLYLNGKLLDSAESRYVGQYTMVPVRTVSEGLGFNVDWSDKTVNVNDGTNAIVLTLDSMNAVVNDRDVALDAPAFAEKGTTFVPLRFVSEQLGLSVYWDKDTQSVHLNQLDKPESPEPPGTSGGGTSGGGTEPGGGTGTSVDATVSAIDFDGLGSIYLSYGGEIGNIKTEVLHNPERVVFDLPNAAFAPQFTPGFNVSGSSSLGEIVVDTHPSLKKIRYSLYSDKPSTIRVVLDVSAETPVNLVRENGLIRLDVLEPTGPVVPPTPEKPSNGTYKVVIDAGHGGKDPGAPAVNGRHEKEFNLAVALKVKALLDKEPKLKAYMTRANDTFIELDDRVKIANDLKADVFVSIHANRASSASVTGTETYYNRANSKEFANVMHKHLVAATGFKDRSVRTAGFRVIKYTTMPAVLLEVGYLSNKGDTEALYNEAKQNRMAEEIVAGIKEYLKVK</sequence>
<dbReference type="SUPFAM" id="SSF55383">
    <property type="entry name" value="Copper amine oxidase, domain N"/>
    <property type="match status" value="1"/>
</dbReference>
<keyword evidence="3" id="KW-0732">Signal</keyword>
<gene>
    <name evidence="5" type="ORF">L1F29_20360</name>
</gene>